<dbReference type="CDD" id="cd12169">
    <property type="entry name" value="PGDH_like_1"/>
    <property type="match status" value="1"/>
</dbReference>
<keyword evidence="2 4" id="KW-0560">Oxidoreductase</keyword>
<evidence type="ECO:0000259" key="5">
    <source>
        <dbReference type="Pfam" id="PF00389"/>
    </source>
</evidence>
<dbReference type="InterPro" id="IPR050857">
    <property type="entry name" value="D-2-hydroxyacid_DH"/>
</dbReference>
<evidence type="ECO:0000256" key="2">
    <source>
        <dbReference type="ARBA" id="ARBA00023002"/>
    </source>
</evidence>
<dbReference type="GO" id="GO:0051287">
    <property type="term" value="F:NAD binding"/>
    <property type="evidence" value="ECO:0007669"/>
    <property type="project" value="InterPro"/>
</dbReference>
<dbReference type="Pfam" id="PF00389">
    <property type="entry name" value="2-Hacid_dh"/>
    <property type="match status" value="1"/>
</dbReference>
<keyword evidence="3" id="KW-0520">NAD</keyword>
<name>E8M4C6_PHOS4</name>
<dbReference type="Proteomes" id="UP000006228">
    <property type="component" value="Unassembled WGS sequence"/>
</dbReference>
<evidence type="ECO:0000256" key="1">
    <source>
        <dbReference type="ARBA" id="ARBA00005854"/>
    </source>
</evidence>
<comment type="caution">
    <text evidence="7">The sequence shown here is derived from an EMBL/GenBank/DDBJ whole genome shotgun (WGS) entry which is preliminary data.</text>
</comment>
<reference evidence="7 8" key="1">
    <citation type="journal article" date="2012" name="Int. J. Syst. Evol. Microbiol.">
        <title>Vibrio caribbeanicus sp. nov., isolated from the marine sponge Scleritoderma cyanea.</title>
        <authorList>
            <person name="Hoffmann M."/>
            <person name="Monday S.R."/>
            <person name="Allard M.W."/>
            <person name="Strain E.A."/>
            <person name="Whittaker P."/>
            <person name="Naum M."/>
            <person name="McCarthy P.J."/>
            <person name="Lopez J.V."/>
            <person name="Fischer M."/>
            <person name="Brown E.W."/>
        </authorList>
    </citation>
    <scope>NUCLEOTIDE SEQUENCE [LARGE SCALE GENOMIC DNA]</scope>
    <source>
        <strain evidence="8">DSMZ 21326</strain>
    </source>
</reference>
<dbReference type="SUPFAM" id="SSF51735">
    <property type="entry name" value="NAD(P)-binding Rossmann-fold domains"/>
    <property type="match status" value="1"/>
</dbReference>
<dbReference type="GO" id="GO:0016616">
    <property type="term" value="F:oxidoreductase activity, acting on the CH-OH group of donors, NAD or NADP as acceptor"/>
    <property type="evidence" value="ECO:0007669"/>
    <property type="project" value="InterPro"/>
</dbReference>
<dbReference type="Gene3D" id="3.40.50.720">
    <property type="entry name" value="NAD(P)-binding Rossmann-like Domain"/>
    <property type="match status" value="2"/>
</dbReference>
<feature type="domain" description="D-isomer specific 2-hydroxyacid dehydrogenase catalytic" evidence="5">
    <location>
        <begin position="17"/>
        <end position="317"/>
    </location>
</feature>
<evidence type="ECO:0000259" key="6">
    <source>
        <dbReference type="Pfam" id="PF02826"/>
    </source>
</evidence>
<feature type="domain" description="D-isomer specific 2-hydroxyacid dehydrogenase NAD-binding" evidence="6">
    <location>
        <begin position="111"/>
        <end position="289"/>
    </location>
</feature>
<dbReference type="eggNOG" id="COG0111">
    <property type="taxonomic scope" value="Bacteria"/>
</dbReference>
<protein>
    <submittedName>
        <fullName evidence="7">D-isomer specific 2-hydroxyacid dehydrogenase NAD-binding subunit</fullName>
    </submittedName>
</protein>
<sequence>MKIAILDDYQDQVRHLTSFTALQAHQVTVFNDTITDLDALVARLQPFDAVILIRERTEISQALLSRLPNLKLISQTGKISNHLNLDDCTQHNVAVAEGVGSPVAPSELAWALIMAATRHLPSYIANLHQGHWQQSGPLGLGTCLHGRTLGIWGFGKIGQRLAKFADVFGMKVMVWGSETSRAKAVQDGYQAAQSKTQFFRNCDIVSLNLRLNNATRHIVTLEDINAMKSGSLLVNISRAELIEPNALYQSLRDNPDKLAAVDVFEQEPANHANQPLLSLPNIVATPHLGYVEQNSYELYFKWAINNVVSFANGAPENIANPQVLS</sequence>
<dbReference type="GeneID" id="95568481"/>
<gene>
    <name evidence="7" type="ORF">VISI1226_06568</name>
</gene>
<dbReference type="PANTHER" id="PTHR42789:SF1">
    <property type="entry name" value="D-ISOMER SPECIFIC 2-HYDROXYACID DEHYDROGENASE FAMILY PROTEIN (AFU_ORTHOLOGUE AFUA_6G10090)"/>
    <property type="match status" value="1"/>
</dbReference>
<dbReference type="OrthoDB" id="9805416at2"/>
<dbReference type="SUPFAM" id="SSF52283">
    <property type="entry name" value="Formate/glycerate dehydrogenase catalytic domain-like"/>
    <property type="match status" value="1"/>
</dbReference>
<evidence type="ECO:0000256" key="4">
    <source>
        <dbReference type="RuleBase" id="RU003719"/>
    </source>
</evidence>
<proteinExistence type="inferred from homology"/>
<dbReference type="AlphaFoldDB" id="E8M4C6"/>
<dbReference type="InterPro" id="IPR006139">
    <property type="entry name" value="D-isomer_2_OHA_DH_cat_dom"/>
</dbReference>
<dbReference type="Pfam" id="PF02826">
    <property type="entry name" value="2-Hacid_dh_C"/>
    <property type="match status" value="1"/>
</dbReference>
<evidence type="ECO:0000256" key="3">
    <source>
        <dbReference type="ARBA" id="ARBA00023027"/>
    </source>
</evidence>
<comment type="similarity">
    <text evidence="1 4">Belongs to the D-isomer specific 2-hydroxyacid dehydrogenase family.</text>
</comment>
<dbReference type="RefSeq" id="WP_008075106.1">
    <property type="nucleotide sequence ID" value="NZ_AEVT01000031.1"/>
</dbReference>
<accession>E8M4C6</accession>
<evidence type="ECO:0000313" key="7">
    <source>
        <dbReference type="EMBL" id="EGA71164.1"/>
    </source>
</evidence>
<organism evidence="7 8">
    <name type="scientific">Vibrio sinaloensis DSM 21326</name>
    <dbReference type="NCBI Taxonomy" id="945550"/>
    <lineage>
        <taxon>Bacteria</taxon>
        <taxon>Pseudomonadati</taxon>
        <taxon>Pseudomonadota</taxon>
        <taxon>Gammaproteobacteria</taxon>
        <taxon>Vibrionales</taxon>
        <taxon>Vibrionaceae</taxon>
        <taxon>Vibrio</taxon>
        <taxon>Vibrio oreintalis group</taxon>
    </lineage>
</organism>
<dbReference type="InterPro" id="IPR036291">
    <property type="entry name" value="NAD(P)-bd_dom_sf"/>
</dbReference>
<dbReference type="EMBL" id="AEVT01000031">
    <property type="protein sequence ID" value="EGA71164.1"/>
    <property type="molecule type" value="Genomic_DNA"/>
</dbReference>
<evidence type="ECO:0000313" key="8">
    <source>
        <dbReference type="Proteomes" id="UP000006228"/>
    </source>
</evidence>
<dbReference type="InterPro" id="IPR006140">
    <property type="entry name" value="D-isomer_DH_NAD-bd"/>
</dbReference>
<dbReference type="PANTHER" id="PTHR42789">
    <property type="entry name" value="D-ISOMER SPECIFIC 2-HYDROXYACID DEHYDROGENASE FAMILY PROTEIN (AFU_ORTHOLOGUE AFUA_6G10090)"/>
    <property type="match status" value="1"/>
</dbReference>